<evidence type="ECO:0000313" key="1">
    <source>
        <dbReference type="EMBL" id="AZU99715.1"/>
    </source>
</evidence>
<dbReference type="Proteomes" id="UP000289624">
    <property type="component" value="Segment"/>
</dbReference>
<evidence type="ECO:0000313" key="2">
    <source>
        <dbReference type="Proteomes" id="UP000289624"/>
    </source>
</evidence>
<reference evidence="1 2" key="1">
    <citation type="submission" date="2018-12" db="EMBL/GenBank/DDBJ databases">
        <authorList>
            <person name="Kong L."/>
            <person name="Ding Y."/>
            <person name="Wu Q."/>
        </authorList>
    </citation>
    <scope>NUCLEOTIDE SEQUENCE [LARGE SCALE GENOMIC DNA]</scope>
</reference>
<sequence>MKRQVRVMLKELNRLNKIYYKNARFLHSNKPRTAFNLFVKRTHLAIELRKWGYFK</sequence>
<name>A0A3T0IIQ9_9CAUD</name>
<accession>A0A3T0IIQ9</accession>
<protein>
    <submittedName>
        <fullName evidence="1">Uncharacterized protein</fullName>
    </submittedName>
</protein>
<proteinExistence type="predicted"/>
<keyword evidence="2" id="KW-1185">Reference proteome</keyword>
<dbReference type="EMBL" id="MK284526">
    <property type="protein sequence ID" value="AZU99715.1"/>
    <property type="molecule type" value="Genomic_DNA"/>
</dbReference>
<organism evidence="1 2">
    <name type="scientific">Bacillus phage DK1</name>
    <dbReference type="NCBI Taxonomy" id="2500808"/>
    <lineage>
        <taxon>Viruses</taxon>
        <taxon>Duplodnaviria</taxon>
        <taxon>Heunggongvirae</taxon>
        <taxon>Uroviricota</taxon>
        <taxon>Caudoviricetes</taxon>
        <taxon>Salasmaviridae</taxon>
        <taxon>Northropvirinae</taxon>
        <taxon>Hemphillvirus</taxon>
        <taxon>Hemphillvirus DK1</taxon>
    </lineage>
</organism>
<gene>
    <name evidence="1" type="ORF">DK1_000011</name>
</gene>